<organism evidence="1 2">
    <name type="scientific">Caenorhabditis japonica</name>
    <dbReference type="NCBI Taxonomy" id="281687"/>
    <lineage>
        <taxon>Eukaryota</taxon>
        <taxon>Metazoa</taxon>
        <taxon>Ecdysozoa</taxon>
        <taxon>Nematoda</taxon>
        <taxon>Chromadorea</taxon>
        <taxon>Rhabditida</taxon>
        <taxon>Rhabditina</taxon>
        <taxon>Rhabditomorpha</taxon>
        <taxon>Rhabditoidea</taxon>
        <taxon>Rhabditidae</taxon>
        <taxon>Peloderinae</taxon>
        <taxon>Caenorhabditis</taxon>
    </lineage>
</organism>
<accession>A0A8R1DXA5</accession>
<dbReference type="AlphaFoldDB" id="A0A8R1DXA5"/>
<reference evidence="1" key="2">
    <citation type="submission" date="2022-06" db="UniProtKB">
        <authorList>
            <consortium name="EnsemblMetazoa"/>
        </authorList>
    </citation>
    <scope>IDENTIFICATION</scope>
    <source>
        <strain evidence="1">DF5081</strain>
    </source>
</reference>
<dbReference type="Pfam" id="PF25824">
    <property type="entry name" value="DUF7951"/>
    <property type="match status" value="1"/>
</dbReference>
<reference evidence="2" key="1">
    <citation type="submission" date="2010-08" db="EMBL/GenBank/DDBJ databases">
        <authorList>
            <consortium name="Caenorhabditis japonica Sequencing Consortium"/>
            <person name="Wilson R.K."/>
        </authorList>
    </citation>
    <scope>NUCLEOTIDE SEQUENCE [LARGE SCALE GENOMIC DNA]</scope>
    <source>
        <strain evidence="2">DF5081</strain>
    </source>
</reference>
<protein>
    <submittedName>
        <fullName evidence="1">Uncharacterized protein</fullName>
    </submittedName>
</protein>
<evidence type="ECO:0000313" key="2">
    <source>
        <dbReference type="Proteomes" id="UP000005237"/>
    </source>
</evidence>
<proteinExistence type="predicted"/>
<name>A0A8R1DXA5_CAEJA</name>
<evidence type="ECO:0000313" key="1">
    <source>
        <dbReference type="EnsemblMetazoa" id="CJA14853.1"/>
    </source>
</evidence>
<dbReference type="EnsemblMetazoa" id="CJA14853.1">
    <property type="protein sequence ID" value="CJA14853.1"/>
    <property type="gene ID" value="WBGene00134057"/>
</dbReference>
<sequence>MNLELDLNDHLRIELVKILEEDDVQQKNQKKQTELLVQLVDKKAHKATILAKKTLRWPIGQALPTQLRYQNVEEQLLVQGPTSEALVPLPKSKIDSLTATSIAKSGTSSKSKTFDSFAVNPKQTFDIRSLSKSIQNVIETPEKEKKWKNLTKSLDELKSGEAIGALSAIEQAQFLEAIQKYVGDADSEPEHVDALLRAVCAAKILNFRAEDQFLRLCVEKEKREIVEIVLNDSTRVVSEFILAELLKSAAAKPIEERRSTITSVLSRNFSKPAMMEACSAVLSAADSVEVMTVLTEIYKEPVEESIDISGKALSLITVLMDAHGSRIVCEDRLHQKFAAISNFIIEMQSLVGTFARLEAAIDECADDFPQYNVVYRITPTVHSFSWQ</sequence>
<dbReference type="Proteomes" id="UP000005237">
    <property type="component" value="Unassembled WGS sequence"/>
</dbReference>
<keyword evidence="2" id="KW-1185">Reference proteome</keyword>
<dbReference type="InterPro" id="IPR057711">
    <property type="entry name" value="DUF7951"/>
</dbReference>